<proteinExistence type="predicted"/>
<protein>
    <submittedName>
        <fullName evidence="1">Uncharacterized protein</fullName>
    </submittedName>
</protein>
<dbReference type="Gene3D" id="3.40.30.10">
    <property type="entry name" value="Glutaredoxin"/>
    <property type="match status" value="1"/>
</dbReference>
<reference evidence="1" key="1">
    <citation type="submission" date="2021-12" db="EMBL/GenBank/DDBJ databases">
        <authorList>
            <person name="King R."/>
        </authorList>
    </citation>
    <scope>NUCLEOTIDE SEQUENCE</scope>
</reference>
<name>A0ABN8B099_CHISP</name>
<organism evidence="1 2">
    <name type="scientific">Chilo suppressalis</name>
    <name type="common">Asiatic rice borer moth</name>
    <dbReference type="NCBI Taxonomy" id="168631"/>
    <lineage>
        <taxon>Eukaryota</taxon>
        <taxon>Metazoa</taxon>
        <taxon>Ecdysozoa</taxon>
        <taxon>Arthropoda</taxon>
        <taxon>Hexapoda</taxon>
        <taxon>Insecta</taxon>
        <taxon>Pterygota</taxon>
        <taxon>Neoptera</taxon>
        <taxon>Endopterygota</taxon>
        <taxon>Lepidoptera</taxon>
        <taxon>Glossata</taxon>
        <taxon>Ditrysia</taxon>
        <taxon>Pyraloidea</taxon>
        <taxon>Crambidae</taxon>
        <taxon>Crambinae</taxon>
        <taxon>Chilo</taxon>
    </lineage>
</organism>
<gene>
    <name evidence="1" type="ORF">CHILSU_LOCUS4677</name>
</gene>
<dbReference type="EMBL" id="OU963912">
    <property type="protein sequence ID" value="CAH0401451.1"/>
    <property type="molecule type" value="Genomic_DNA"/>
</dbReference>
<keyword evidence="2" id="KW-1185">Reference proteome</keyword>
<evidence type="ECO:0000313" key="2">
    <source>
        <dbReference type="Proteomes" id="UP001153292"/>
    </source>
</evidence>
<accession>A0ABN8B099</accession>
<dbReference type="Proteomes" id="UP001153292">
    <property type="component" value="Chromosome 19"/>
</dbReference>
<sequence length="295" mass="34030">MAARKKIELFIDIHNEKEFENVLTSNPDRLICAEVYNTCFGSCTALDRLFTIIKLDWSDGQMILLKVPAEEIEALQRFRYQSEPVYLFIKNLKVTKVLRGVDAIRMAEVAKAELNYHKMELSSAATDRSTYDLSQPTPDEMEWMTKRSVEKKLEALTLASRRAARQAARKRHRAELMVPRLRHLNFVLFWPHATNAHPELYERWDLNNIVMVGREVLQLTKATAEDILYAGDAPINEASMHVLLSAPALAICFRLLDTDKHFVCHYPSRKFAHLMKKANSPNCEVCTKWTMSNTF</sequence>
<dbReference type="SUPFAM" id="SSF52833">
    <property type="entry name" value="Thioredoxin-like"/>
    <property type="match status" value="1"/>
</dbReference>
<evidence type="ECO:0000313" key="1">
    <source>
        <dbReference type="EMBL" id="CAH0401451.1"/>
    </source>
</evidence>
<dbReference type="InterPro" id="IPR036249">
    <property type="entry name" value="Thioredoxin-like_sf"/>
</dbReference>